<dbReference type="Proteomes" id="UP000694886">
    <property type="component" value="Chromosome 3"/>
</dbReference>
<proteinExistence type="predicted"/>
<accession>A0AB32W369</accession>
<reference evidence="2" key="2">
    <citation type="submission" date="2025-08" db="UniProtKB">
        <authorList>
            <consortium name="RefSeq"/>
        </authorList>
    </citation>
    <scope>IDENTIFICATION</scope>
</reference>
<sequence length="214" mass="23259">MLELKASIQSLTLAMQMFEDCIVGRILDDLKSRHDELGVHIHHDVIGADGENVTHVDDVLNDDVAKDVNLQLVDAEGDHVPQADAVVDASARGEGDLHSVETEGDHVPQDDAVVEVATRGDGNLASIQAEGNYVPHSTLEGSASRLSSPELSDVHHHEAFILNPTELTRGQNGQQIHGKLVRDPLVSHWDLKNSMVEAYKAFKNNDCASITLRS</sequence>
<dbReference type="Gramene" id="Tc03v2_t006310.1">
    <property type="protein sequence ID" value="Tc03v2_p006310.1"/>
    <property type="gene ID" value="Tc03v2_g006310"/>
</dbReference>
<protein>
    <submittedName>
        <fullName evidence="2">Uncharacterized protein LOC108661154</fullName>
    </submittedName>
</protein>
<dbReference type="AlphaFoldDB" id="A0AB32W369"/>
<dbReference type="RefSeq" id="XP_017972538.1">
    <property type="nucleotide sequence ID" value="XM_018117049.1"/>
</dbReference>
<name>A0AB32W369_THECC</name>
<dbReference type="KEGG" id="tcc:108661154"/>
<evidence type="ECO:0000313" key="1">
    <source>
        <dbReference type="Proteomes" id="UP000694886"/>
    </source>
</evidence>
<reference evidence="1" key="1">
    <citation type="journal article" date="1997" name="Nucleic Acids Res.">
        <title>tRNAscan-SE: a program for improved detection of transfer RNA genes in genomic sequence.</title>
        <authorList>
            <person name="Lowe T.M."/>
            <person name="Eddy S.R."/>
        </authorList>
    </citation>
    <scope>NUCLEOTIDE SEQUENCE [LARGE SCALE GENOMIC DNA]</scope>
    <source>
        <strain evidence="1">r\B97-61/B2</strain>
    </source>
</reference>
<dbReference type="GeneID" id="108661154"/>
<evidence type="ECO:0000313" key="2">
    <source>
        <dbReference type="RefSeq" id="XP_017972538.1"/>
    </source>
</evidence>
<gene>
    <name evidence="2" type="primary">LOC108661154</name>
</gene>
<organism evidence="1 2">
    <name type="scientific">Theobroma cacao</name>
    <name type="common">Cacao</name>
    <name type="synonym">Cocoa</name>
    <dbReference type="NCBI Taxonomy" id="3641"/>
    <lineage>
        <taxon>Eukaryota</taxon>
        <taxon>Viridiplantae</taxon>
        <taxon>Streptophyta</taxon>
        <taxon>Embryophyta</taxon>
        <taxon>Tracheophyta</taxon>
        <taxon>Spermatophyta</taxon>
        <taxon>Magnoliopsida</taxon>
        <taxon>eudicotyledons</taxon>
        <taxon>Gunneridae</taxon>
        <taxon>Pentapetalae</taxon>
        <taxon>rosids</taxon>
        <taxon>malvids</taxon>
        <taxon>Malvales</taxon>
        <taxon>Malvaceae</taxon>
        <taxon>Byttnerioideae</taxon>
        <taxon>Theobroma</taxon>
    </lineage>
</organism>